<comment type="caution">
    <text evidence="2">The sequence shown here is derived from an EMBL/GenBank/DDBJ whole genome shotgun (WGS) entry which is preliminary data.</text>
</comment>
<keyword evidence="3" id="KW-1185">Reference proteome</keyword>
<evidence type="ECO:0000313" key="3">
    <source>
        <dbReference type="Proteomes" id="UP000784294"/>
    </source>
</evidence>
<evidence type="ECO:0008006" key="4">
    <source>
        <dbReference type="Google" id="ProtNLM"/>
    </source>
</evidence>
<sequence length="122" mass="13728">MSRIGNHPFFFFFLLFSSIYGLDCATERSLYSGFEGNSEALDLGAYLTSPSSQAMKLSVMASQTSSLSLSHGWPNFERASAKICRNQQEFRQPLQDVRVCWLAPEPRVSVGQQLEPVTGKWR</sequence>
<protein>
    <recommendedName>
        <fullName evidence="4">Reelin domain-containing protein</fullName>
    </recommendedName>
</protein>
<dbReference type="EMBL" id="CAAALY010248701">
    <property type="protein sequence ID" value="VEL34926.1"/>
    <property type="molecule type" value="Genomic_DNA"/>
</dbReference>
<feature type="chain" id="PRO_5019120173" description="Reelin domain-containing protein" evidence="1">
    <location>
        <begin position="22"/>
        <end position="122"/>
    </location>
</feature>
<proteinExistence type="predicted"/>
<organism evidence="2 3">
    <name type="scientific">Protopolystoma xenopodis</name>
    <dbReference type="NCBI Taxonomy" id="117903"/>
    <lineage>
        <taxon>Eukaryota</taxon>
        <taxon>Metazoa</taxon>
        <taxon>Spiralia</taxon>
        <taxon>Lophotrochozoa</taxon>
        <taxon>Platyhelminthes</taxon>
        <taxon>Monogenea</taxon>
        <taxon>Polyopisthocotylea</taxon>
        <taxon>Polystomatidea</taxon>
        <taxon>Polystomatidae</taxon>
        <taxon>Protopolystoma</taxon>
    </lineage>
</organism>
<dbReference type="Proteomes" id="UP000784294">
    <property type="component" value="Unassembled WGS sequence"/>
</dbReference>
<keyword evidence="1" id="KW-0732">Signal</keyword>
<gene>
    <name evidence="2" type="ORF">PXEA_LOCUS28366</name>
</gene>
<dbReference type="AlphaFoldDB" id="A0A448XEI9"/>
<name>A0A448XEI9_9PLAT</name>
<evidence type="ECO:0000256" key="1">
    <source>
        <dbReference type="SAM" id="SignalP"/>
    </source>
</evidence>
<feature type="signal peptide" evidence="1">
    <location>
        <begin position="1"/>
        <end position="21"/>
    </location>
</feature>
<evidence type="ECO:0000313" key="2">
    <source>
        <dbReference type="EMBL" id="VEL34926.1"/>
    </source>
</evidence>
<accession>A0A448XEI9</accession>
<reference evidence="2" key="1">
    <citation type="submission" date="2018-11" db="EMBL/GenBank/DDBJ databases">
        <authorList>
            <consortium name="Pathogen Informatics"/>
        </authorList>
    </citation>
    <scope>NUCLEOTIDE SEQUENCE</scope>
</reference>